<evidence type="ECO:0000256" key="5">
    <source>
        <dbReference type="ARBA" id="ARBA00023242"/>
    </source>
</evidence>
<keyword evidence="7" id="KW-1185">Reference proteome</keyword>
<keyword evidence="2" id="KW-0805">Transcription regulation</keyword>
<sequence length="101" mass="11478">MGRIFEKTVDQTDIGKKKLKLPRGTKFEEPQIVVRDETDETNTQWNFQLTKSAGGQSYLGGQGWEDFVSSKGIGDGSWIGLYKEKDHLNPEAPPYKIVFRN</sequence>
<protein>
    <recommendedName>
        <fullName evidence="8">TF-B3 domain-containing protein</fullName>
    </recommendedName>
</protein>
<dbReference type="GO" id="GO:0005634">
    <property type="term" value="C:nucleus"/>
    <property type="evidence" value="ECO:0007669"/>
    <property type="project" value="UniProtKB-SubCell"/>
</dbReference>
<proteinExistence type="predicted"/>
<accession>A0AAV5KGK1</accession>
<dbReference type="SUPFAM" id="SSF101936">
    <property type="entry name" value="DNA-binding pseudobarrel domain"/>
    <property type="match status" value="1"/>
</dbReference>
<dbReference type="GO" id="GO:0003677">
    <property type="term" value="F:DNA binding"/>
    <property type="evidence" value="ECO:0007669"/>
    <property type="project" value="UniProtKB-KW"/>
</dbReference>
<organism evidence="6 7">
    <name type="scientific">Rubroshorea leprosula</name>
    <dbReference type="NCBI Taxonomy" id="152421"/>
    <lineage>
        <taxon>Eukaryota</taxon>
        <taxon>Viridiplantae</taxon>
        <taxon>Streptophyta</taxon>
        <taxon>Embryophyta</taxon>
        <taxon>Tracheophyta</taxon>
        <taxon>Spermatophyta</taxon>
        <taxon>Magnoliopsida</taxon>
        <taxon>eudicotyledons</taxon>
        <taxon>Gunneridae</taxon>
        <taxon>Pentapetalae</taxon>
        <taxon>rosids</taxon>
        <taxon>malvids</taxon>
        <taxon>Malvales</taxon>
        <taxon>Dipterocarpaceae</taxon>
        <taxon>Rubroshorea</taxon>
    </lineage>
</organism>
<evidence type="ECO:0000313" key="6">
    <source>
        <dbReference type="EMBL" id="GKV23724.1"/>
    </source>
</evidence>
<comment type="subcellular location">
    <subcellularLocation>
        <location evidence="1">Nucleus</location>
    </subcellularLocation>
</comment>
<dbReference type="AlphaFoldDB" id="A0AAV5KGK1"/>
<evidence type="ECO:0000256" key="3">
    <source>
        <dbReference type="ARBA" id="ARBA00023125"/>
    </source>
</evidence>
<dbReference type="CDD" id="cd10017">
    <property type="entry name" value="B3_DNA"/>
    <property type="match status" value="1"/>
</dbReference>
<dbReference type="Gene3D" id="2.40.330.10">
    <property type="entry name" value="DNA-binding pseudobarrel domain"/>
    <property type="match status" value="1"/>
</dbReference>
<gene>
    <name evidence="6" type="ORF">SLEP1_g33426</name>
</gene>
<keyword evidence="4" id="KW-0804">Transcription</keyword>
<dbReference type="EMBL" id="BPVZ01000064">
    <property type="protein sequence ID" value="GKV23724.1"/>
    <property type="molecule type" value="Genomic_DNA"/>
</dbReference>
<keyword evidence="5" id="KW-0539">Nucleus</keyword>
<dbReference type="InterPro" id="IPR003340">
    <property type="entry name" value="B3_DNA-bd"/>
</dbReference>
<evidence type="ECO:0000256" key="4">
    <source>
        <dbReference type="ARBA" id="ARBA00023163"/>
    </source>
</evidence>
<dbReference type="InterPro" id="IPR015300">
    <property type="entry name" value="DNA-bd_pseudobarrel_sf"/>
</dbReference>
<keyword evidence="3" id="KW-0238">DNA-binding</keyword>
<evidence type="ECO:0000256" key="1">
    <source>
        <dbReference type="ARBA" id="ARBA00004123"/>
    </source>
</evidence>
<name>A0AAV5KGK1_9ROSI</name>
<reference evidence="6 7" key="1">
    <citation type="journal article" date="2021" name="Commun. Biol.">
        <title>The genome of Shorea leprosula (Dipterocarpaceae) highlights the ecological relevance of drought in aseasonal tropical rainforests.</title>
        <authorList>
            <person name="Ng K.K.S."/>
            <person name="Kobayashi M.J."/>
            <person name="Fawcett J.A."/>
            <person name="Hatakeyama M."/>
            <person name="Paape T."/>
            <person name="Ng C.H."/>
            <person name="Ang C.C."/>
            <person name="Tnah L.H."/>
            <person name="Lee C.T."/>
            <person name="Nishiyama T."/>
            <person name="Sese J."/>
            <person name="O'Brien M.J."/>
            <person name="Copetti D."/>
            <person name="Mohd Noor M.I."/>
            <person name="Ong R.C."/>
            <person name="Putra M."/>
            <person name="Sireger I.Z."/>
            <person name="Indrioko S."/>
            <person name="Kosugi Y."/>
            <person name="Izuno A."/>
            <person name="Isagi Y."/>
            <person name="Lee S.L."/>
            <person name="Shimizu K.K."/>
        </authorList>
    </citation>
    <scope>NUCLEOTIDE SEQUENCE [LARGE SCALE GENOMIC DNA]</scope>
    <source>
        <strain evidence="6">214</strain>
    </source>
</reference>
<evidence type="ECO:0000256" key="2">
    <source>
        <dbReference type="ARBA" id="ARBA00023015"/>
    </source>
</evidence>
<comment type="caution">
    <text evidence="6">The sequence shown here is derived from an EMBL/GenBank/DDBJ whole genome shotgun (WGS) entry which is preliminary data.</text>
</comment>
<evidence type="ECO:0008006" key="8">
    <source>
        <dbReference type="Google" id="ProtNLM"/>
    </source>
</evidence>
<dbReference type="Proteomes" id="UP001054252">
    <property type="component" value="Unassembled WGS sequence"/>
</dbReference>
<evidence type="ECO:0000313" key="7">
    <source>
        <dbReference type="Proteomes" id="UP001054252"/>
    </source>
</evidence>